<accession>H3H1X3</accession>
<reference evidence="3" key="2">
    <citation type="submission" date="2015-06" db="UniProtKB">
        <authorList>
            <consortium name="EnsemblProtists"/>
        </authorList>
    </citation>
    <scope>IDENTIFICATION</scope>
    <source>
        <strain evidence="3">Pr102</strain>
    </source>
</reference>
<feature type="region of interest" description="Disordered" evidence="2">
    <location>
        <begin position="175"/>
        <end position="211"/>
    </location>
</feature>
<dbReference type="VEuPathDB" id="FungiDB:KRP22_2100"/>
<dbReference type="AlphaFoldDB" id="H3H1X3"/>
<feature type="coiled-coil region" evidence="1">
    <location>
        <begin position="107"/>
        <end position="141"/>
    </location>
</feature>
<evidence type="ECO:0000256" key="2">
    <source>
        <dbReference type="SAM" id="MobiDB-lite"/>
    </source>
</evidence>
<dbReference type="OMA" id="MERLAFC"/>
<proteinExistence type="predicted"/>
<sequence>MAIDRRRRRTRLAMVVVCSPSRQSTGEELLQDQRRVQMELRAGDARQVVVMASPEEIRAAMAAADDAAAAPRSIATETQRWRIVDTYRARHFLAHRSVADSLRHTRRSEMLRETQRLQEEIRALQEQIESTTRSVESMERLAFCLEQLTRDFEPSDRRDGVRVLHESVVTQNVGLLTADAPRTNQSDSEQQDEGRLQHDSEQEEEERRSVG</sequence>
<evidence type="ECO:0000313" key="4">
    <source>
        <dbReference type="Proteomes" id="UP000005238"/>
    </source>
</evidence>
<name>H3H1X3_PHYRM</name>
<dbReference type="InParanoid" id="H3H1X3"/>
<dbReference type="Proteomes" id="UP000005238">
    <property type="component" value="Unassembled WGS sequence"/>
</dbReference>
<dbReference type="EMBL" id="DS566106">
    <property type="status" value="NOT_ANNOTATED_CDS"/>
    <property type="molecule type" value="Genomic_DNA"/>
</dbReference>
<dbReference type="EnsemblProtists" id="Phyra84316">
    <property type="protein sequence ID" value="Phyra84316"/>
    <property type="gene ID" value="Phyra84316"/>
</dbReference>
<evidence type="ECO:0000313" key="3">
    <source>
        <dbReference type="EnsemblProtists" id="Phyra84316"/>
    </source>
</evidence>
<dbReference type="HOGENOM" id="CLU_113526_0_0_1"/>
<reference evidence="4" key="1">
    <citation type="journal article" date="2006" name="Science">
        <title>Phytophthora genome sequences uncover evolutionary origins and mechanisms of pathogenesis.</title>
        <authorList>
            <person name="Tyler B.M."/>
            <person name="Tripathy S."/>
            <person name="Zhang X."/>
            <person name="Dehal P."/>
            <person name="Jiang R.H."/>
            <person name="Aerts A."/>
            <person name="Arredondo F.D."/>
            <person name="Baxter L."/>
            <person name="Bensasson D."/>
            <person name="Beynon J.L."/>
            <person name="Chapman J."/>
            <person name="Damasceno C.M."/>
            <person name="Dorrance A.E."/>
            <person name="Dou D."/>
            <person name="Dickerman A.W."/>
            <person name="Dubchak I.L."/>
            <person name="Garbelotto M."/>
            <person name="Gijzen M."/>
            <person name="Gordon S.G."/>
            <person name="Govers F."/>
            <person name="Grunwald N.J."/>
            <person name="Huang W."/>
            <person name="Ivors K.L."/>
            <person name="Jones R.W."/>
            <person name="Kamoun S."/>
            <person name="Krampis K."/>
            <person name="Lamour K.H."/>
            <person name="Lee M.K."/>
            <person name="McDonald W.H."/>
            <person name="Medina M."/>
            <person name="Meijer H.J."/>
            <person name="Nordberg E.K."/>
            <person name="Maclean D.J."/>
            <person name="Ospina-Giraldo M.D."/>
            <person name="Morris P.F."/>
            <person name="Phuntumart V."/>
            <person name="Putnam N.H."/>
            <person name="Rash S."/>
            <person name="Rose J.K."/>
            <person name="Sakihama Y."/>
            <person name="Salamov A.A."/>
            <person name="Savidor A."/>
            <person name="Scheuring C.F."/>
            <person name="Smith B.M."/>
            <person name="Sobral B.W."/>
            <person name="Terry A."/>
            <person name="Torto-Alalibo T.A."/>
            <person name="Win J."/>
            <person name="Xu Z."/>
            <person name="Zhang H."/>
            <person name="Grigoriev I.V."/>
            <person name="Rokhsar D.S."/>
            <person name="Boore J.L."/>
        </authorList>
    </citation>
    <scope>NUCLEOTIDE SEQUENCE [LARGE SCALE GENOMIC DNA]</scope>
    <source>
        <strain evidence="4">Pr102</strain>
    </source>
</reference>
<dbReference type="eggNOG" id="ENOG502SWG7">
    <property type="taxonomic scope" value="Eukaryota"/>
</dbReference>
<evidence type="ECO:0000256" key="1">
    <source>
        <dbReference type="SAM" id="Coils"/>
    </source>
</evidence>
<keyword evidence="1" id="KW-0175">Coiled coil</keyword>
<dbReference type="VEuPathDB" id="FungiDB:KRP23_4677"/>
<protein>
    <submittedName>
        <fullName evidence="3">Uncharacterized protein</fullName>
    </submittedName>
</protein>
<organism evidence="3 4">
    <name type="scientific">Phytophthora ramorum</name>
    <name type="common">Sudden oak death agent</name>
    <dbReference type="NCBI Taxonomy" id="164328"/>
    <lineage>
        <taxon>Eukaryota</taxon>
        <taxon>Sar</taxon>
        <taxon>Stramenopiles</taxon>
        <taxon>Oomycota</taxon>
        <taxon>Peronosporomycetes</taxon>
        <taxon>Peronosporales</taxon>
        <taxon>Peronosporaceae</taxon>
        <taxon>Phytophthora</taxon>
    </lineage>
</organism>
<keyword evidence="4" id="KW-1185">Reference proteome</keyword>
<feature type="compositionally biased region" description="Basic and acidic residues" evidence="2">
    <location>
        <begin position="192"/>
        <end position="211"/>
    </location>
</feature>